<evidence type="ECO:0000313" key="3">
    <source>
        <dbReference type="Proteomes" id="UP001632037"/>
    </source>
</evidence>
<organism evidence="2 3">
    <name type="scientific">Phytophthora oleae</name>
    <dbReference type="NCBI Taxonomy" id="2107226"/>
    <lineage>
        <taxon>Eukaryota</taxon>
        <taxon>Sar</taxon>
        <taxon>Stramenopiles</taxon>
        <taxon>Oomycota</taxon>
        <taxon>Peronosporomycetes</taxon>
        <taxon>Peronosporales</taxon>
        <taxon>Peronosporaceae</taxon>
        <taxon>Phytophthora</taxon>
    </lineage>
</organism>
<evidence type="ECO:0000259" key="1">
    <source>
        <dbReference type="Pfam" id="PF24906"/>
    </source>
</evidence>
<sequence>MKNWTRRSPELPVNMKFRQGTPAELVSISRHQATPKALQPRWTEQSVACPIVQQGNSEPSRLFRVLPDTAHSTMPAPSTRRNANRTRCRLTDCNKFAQTRGLCKAHGGGSRCRQPDCHKLAQSRGLCIAHGGGRRCIIEGCNKLAQSKGHCISHGGGRRCAIPHCDKFSQVRGYCKAHAKVLMVFRAPSSPTRAAFKTPPASTSCSPMSPAKSKLSIDFLVNPEQPTMTKAPFKLPVFQLPLSNTVAKERSLLSFLRPESRTSPQSVLKLPPLTLRPLALYR</sequence>
<dbReference type="Proteomes" id="UP001632037">
    <property type="component" value="Unassembled WGS sequence"/>
</dbReference>
<dbReference type="Pfam" id="PF24906">
    <property type="entry name" value="Zf_WRKY19"/>
    <property type="match status" value="3"/>
</dbReference>
<gene>
    <name evidence="2" type="ORF">V7S43_010163</name>
</gene>
<accession>A0ABD3FE07</accession>
<keyword evidence="3" id="KW-1185">Reference proteome</keyword>
<feature type="domain" description="WRKY19-like zinc finger" evidence="1">
    <location>
        <begin position="133"/>
        <end position="156"/>
    </location>
</feature>
<dbReference type="AlphaFoldDB" id="A0ABD3FE07"/>
<dbReference type="InterPro" id="IPR056866">
    <property type="entry name" value="Znf_WRKY19"/>
</dbReference>
<feature type="domain" description="WRKY19-like zinc finger" evidence="1">
    <location>
        <begin position="86"/>
        <end position="108"/>
    </location>
</feature>
<proteinExistence type="predicted"/>
<name>A0ABD3FE07_9STRA</name>
<comment type="caution">
    <text evidence="2">The sequence shown here is derived from an EMBL/GenBank/DDBJ whole genome shotgun (WGS) entry which is preliminary data.</text>
</comment>
<dbReference type="EMBL" id="JBIMZQ010000022">
    <property type="protein sequence ID" value="KAL3664988.1"/>
    <property type="molecule type" value="Genomic_DNA"/>
</dbReference>
<evidence type="ECO:0000313" key="2">
    <source>
        <dbReference type="EMBL" id="KAL3664988.1"/>
    </source>
</evidence>
<dbReference type="PANTHER" id="PTHR31827:SF1">
    <property type="entry name" value="EMB|CAB89363.1"/>
    <property type="match status" value="1"/>
</dbReference>
<protein>
    <recommendedName>
        <fullName evidence="1">WRKY19-like zinc finger domain-containing protein</fullName>
    </recommendedName>
</protein>
<dbReference type="PANTHER" id="PTHR31827">
    <property type="entry name" value="EMB|CAB89363.1"/>
    <property type="match status" value="1"/>
</dbReference>
<reference evidence="2 3" key="1">
    <citation type="submission" date="2024-09" db="EMBL/GenBank/DDBJ databases">
        <title>Genome sequencing and assembly of Phytophthora oleae, isolate VK10A, causative agent of rot of olive drupes.</title>
        <authorList>
            <person name="Conti Taguali S."/>
            <person name="Riolo M."/>
            <person name="La Spada F."/>
            <person name="Cacciola S.O."/>
            <person name="Dionisio G."/>
        </authorList>
    </citation>
    <scope>NUCLEOTIDE SEQUENCE [LARGE SCALE GENOMIC DNA]</scope>
    <source>
        <strain evidence="2 3">VK10A</strain>
    </source>
</reference>
<feature type="domain" description="WRKY19-like zinc finger" evidence="1">
    <location>
        <begin position="109"/>
        <end position="132"/>
    </location>
</feature>